<feature type="compositionally biased region" description="Low complexity" evidence="1">
    <location>
        <begin position="25"/>
        <end position="37"/>
    </location>
</feature>
<evidence type="ECO:0000313" key="3">
    <source>
        <dbReference type="EMBL" id="QHT76131.1"/>
    </source>
</evidence>
<sequence length="203" mass="23502">MNGPKDQQYQLLSTEKTPEQSHNSTAQNTNTKTTAQNTTPKTYPLNSFFADIIWFCHLCVVAFVILAPLTQLPALHILHITFSLSLLVHWYCNSNVCSLSMIESKLRGLDYTESFTHRIVAPIYDISKTTWSKLCYTVTIILLCISLYKLTHSPRWKQAWEAYNQKYQEFNDDPSNNDGKEPIAWYTKLIAYVRCFEPLFMLC</sequence>
<dbReference type="EMBL" id="MN739889">
    <property type="protein sequence ID" value="QHT76131.1"/>
    <property type="molecule type" value="Genomic_DNA"/>
</dbReference>
<accession>A0A6C0H6C7</accession>
<evidence type="ECO:0000256" key="2">
    <source>
        <dbReference type="SAM" id="Phobius"/>
    </source>
</evidence>
<evidence type="ECO:0000256" key="1">
    <source>
        <dbReference type="SAM" id="MobiDB-lite"/>
    </source>
</evidence>
<reference evidence="3" key="1">
    <citation type="journal article" date="2020" name="Nature">
        <title>Giant virus diversity and host interactions through global metagenomics.</title>
        <authorList>
            <person name="Schulz F."/>
            <person name="Roux S."/>
            <person name="Paez-Espino D."/>
            <person name="Jungbluth S."/>
            <person name="Walsh D.A."/>
            <person name="Denef V.J."/>
            <person name="McMahon K.D."/>
            <person name="Konstantinidis K.T."/>
            <person name="Eloe-Fadrosh E.A."/>
            <person name="Kyrpides N.C."/>
            <person name="Woyke T."/>
        </authorList>
    </citation>
    <scope>NUCLEOTIDE SEQUENCE</scope>
    <source>
        <strain evidence="3">GVMAG-M-3300023179-73</strain>
    </source>
</reference>
<feature type="transmembrane region" description="Helical" evidence="2">
    <location>
        <begin position="48"/>
        <end position="67"/>
    </location>
</feature>
<proteinExistence type="predicted"/>
<keyword evidence="2" id="KW-1133">Transmembrane helix</keyword>
<feature type="transmembrane region" description="Helical" evidence="2">
    <location>
        <begin position="74"/>
        <end position="91"/>
    </location>
</feature>
<dbReference type="AlphaFoldDB" id="A0A6C0H6C7"/>
<name>A0A6C0H6C7_9ZZZZ</name>
<protein>
    <submittedName>
        <fullName evidence="3">Uncharacterized protein</fullName>
    </submittedName>
</protein>
<feature type="region of interest" description="Disordered" evidence="1">
    <location>
        <begin position="13"/>
        <end position="37"/>
    </location>
</feature>
<keyword evidence="2" id="KW-0472">Membrane</keyword>
<organism evidence="3">
    <name type="scientific">viral metagenome</name>
    <dbReference type="NCBI Taxonomy" id="1070528"/>
    <lineage>
        <taxon>unclassified sequences</taxon>
        <taxon>metagenomes</taxon>
        <taxon>organismal metagenomes</taxon>
    </lineage>
</organism>
<keyword evidence="2" id="KW-0812">Transmembrane</keyword>
<feature type="compositionally biased region" description="Polar residues" evidence="1">
    <location>
        <begin position="13"/>
        <end position="24"/>
    </location>
</feature>